<feature type="compositionally biased region" description="Low complexity" evidence="1">
    <location>
        <begin position="316"/>
        <end position="329"/>
    </location>
</feature>
<feature type="region of interest" description="Disordered" evidence="1">
    <location>
        <begin position="255"/>
        <end position="351"/>
    </location>
</feature>
<dbReference type="AlphaFoldDB" id="A0AAW1S5L5"/>
<dbReference type="Gene3D" id="3.50.50.60">
    <property type="entry name" value="FAD/NAD(P)-binding domain"/>
    <property type="match status" value="1"/>
</dbReference>
<protein>
    <submittedName>
        <fullName evidence="2">Uncharacterized protein</fullName>
    </submittedName>
</protein>
<proteinExistence type="predicted"/>
<feature type="compositionally biased region" description="Basic and acidic residues" evidence="1">
    <location>
        <begin position="330"/>
        <end position="342"/>
    </location>
</feature>
<organism evidence="2 3">
    <name type="scientific">Apatococcus lobatus</name>
    <dbReference type="NCBI Taxonomy" id="904363"/>
    <lineage>
        <taxon>Eukaryota</taxon>
        <taxon>Viridiplantae</taxon>
        <taxon>Chlorophyta</taxon>
        <taxon>core chlorophytes</taxon>
        <taxon>Trebouxiophyceae</taxon>
        <taxon>Chlorellales</taxon>
        <taxon>Chlorellaceae</taxon>
        <taxon>Apatococcus</taxon>
    </lineage>
</organism>
<comment type="caution">
    <text evidence="2">The sequence shown here is derived from an EMBL/GenBank/DDBJ whole genome shotgun (WGS) entry which is preliminary data.</text>
</comment>
<evidence type="ECO:0000313" key="3">
    <source>
        <dbReference type="Proteomes" id="UP001438707"/>
    </source>
</evidence>
<sequence>MSLQLPRPGSLLPEIARHTHRNPGYTAGSWARQARLQRTVRSISEPLEFAVEKPAQNQPASPTFPQSLTEQVLSSGTVEGDPRKALKTCEAYWTALRKAPPRRPPAVIRNRHKTLGLATDFDVCVCGGTLGLFIGLALQLQGHRVAIIERNALRGRNQEWNISRQELQELVTLGLVTEAELKAAIVTEFNPVRVAIHGGTECFTTDCLNIGVRPKTLIRSMRARFEEAGGTVMEHTAFRTADLYRDAVVIQTASQAGSAPAAAPEDAQPSGAYHGLDAQDDAAGETTDASQSRHENGANGRAAPSPVQQSTHEQGPAVSQSSSPSPAASKAEERQTWRERARQKQRAKLTKPGDVSCRLIVDCMGHWSSIAAQARKGRKPHGVALVVGGMAEGFPEEANQSGDVLATITDAEDDMQLFWEALPAEGAGNAKTTYAFAYCDSDKSRPDLATLLERYFELLPQYQGVPLEQLTFRRVLFAGFPCYADGPLRPAFPRIIQVGDAGAAQSPLSFGGFASMVRHLPRLSAGINQALRKDALDERGLGLLQPYQPSLAAAWLFQRSMALRVGQLQQARGEGRRRHVSGWVPPGHINRILSCTFRVMQTFGDSMLRPFLQDTIRWWPLTATMAGMLLIDPIAVFRVVPQVGPRVFLNWFRHYFALTMYAALRVISPPLRSLKGVYWLQRWIDAWTWGSGHSTSLAAS</sequence>
<feature type="region of interest" description="Disordered" evidence="1">
    <location>
        <begin position="1"/>
        <end position="26"/>
    </location>
</feature>
<dbReference type="PANTHER" id="PTHR32098:SF5">
    <property type="entry name" value="LYCOPENE BETA_EPSILON CYCLASE PROTEIN"/>
    <property type="match status" value="1"/>
</dbReference>
<dbReference type="PANTHER" id="PTHR32098">
    <property type="entry name" value="LYCOPENE BETA/EPSILON CYCLASE PROTEIN"/>
    <property type="match status" value="1"/>
</dbReference>
<evidence type="ECO:0000313" key="2">
    <source>
        <dbReference type="EMBL" id="KAK9841219.1"/>
    </source>
</evidence>
<feature type="compositionally biased region" description="Polar residues" evidence="1">
    <location>
        <begin position="55"/>
        <end position="77"/>
    </location>
</feature>
<dbReference type="SUPFAM" id="SSF51905">
    <property type="entry name" value="FAD/NAD(P)-binding domain"/>
    <property type="match status" value="1"/>
</dbReference>
<name>A0AAW1S5L5_9CHLO</name>
<gene>
    <name evidence="2" type="ORF">WJX74_002056</name>
</gene>
<keyword evidence="3" id="KW-1185">Reference proteome</keyword>
<evidence type="ECO:0000256" key="1">
    <source>
        <dbReference type="SAM" id="MobiDB-lite"/>
    </source>
</evidence>
<feature type="compositionally biased region" description="Low complexity" evidence="1">
    <location>
        <begin position="255"/>
        <end position="270"/>
    </location>
</feature>
<dbReference type="InterPro" id="IPR036188">
    <property type="entry name" value="FAD/NAD-bd_sf"/>
</dbReference>
<accession>A0AAW1S5L5</accession>
<dbReference type="Proteomes" id="UP001438707">
    <property type="component" value="Unassembled WGS sequence"/>
</dbReference>
<feature type="region of interest" description="Disordered" evidence="1">
    <location>
        <begin position="52"/>
        <end position="80"/>
    </location>
</feature>
<dbReference type="EMBL" id="JALJOS010000003">
    <property type="protein sequence ID" value="KAK9841219.1"/>
    <property type="molecule type" value="Genomic_DNA"/>
</dbReference>
<reference evidence="2 3" key="1">
    <citation type="journal article" date="2024" name="Nat. Commun.">
        <title>Phylogenomics reveals the evolutionary origins of lichenization in chlorophyte algae.</title>
        <authorList>
            <person name="Puginier C."/>
            <person name="Libourel C."/>
            <person name="Otte J."/>
            <person name="Skaloud P."/>
            <person name="Haon M."/>
            <person name="Grisel S."/>
            <person name="Petersen M."/>
            <person name="Berrin J.G."/>
            <person name="Delaux P.M."/>
            <person name="Dal Grande F."/>
            <person name="Keller J."/>
        </authorList>
    </citation>
    <scope>NUCLEOTIDE SEQUENCE [LARGE SCALE GENOMIC DNA]</scope>
    <source>
        <strain evidence="2 3">SAG 2145</strain>
    </source>
</reference>